<dbReference type="GO" id="GO:0005783">
    <property type="term" value="C:endoplasmic reticulum"/>
    <property type="evidence" value="ECO:0007669"/>
    <property type="project" value="TreeGrafter"/>
</dbReference>
<dbReference type="EMBL" id="JADGJQ010000012">
    <property type="protein sequence ID" value="KAJ3181492.1"/>
    <property type="molecule type" value="Genomic_DNA"/>
</dbReference>
<keyword evidence="4" id="KW-0560">Oxidoreductase</keyword>
<dbReference type="PROSITE" id="PS51471">
    <property type="entry name" value="FE2OG_OXY"/>
    <property type="match status" value="1"/>
</dbReference>
<dbReference type="FunFam" id="2.60.120.620:FF:000020">
    <property type="entry name" value="Unplaced genomic scaffold supercont2.4, whole genome shotgun sequence"/>
    <property type="match status" value="1"/>
</dbReference>
<proteinExistence type="predicted"/>
<evidence type="ECO:0000313" key="9">
    <source>
        <dbReference type="Proteomes" id="UP001212152"/>
    </source>
</evidence>
<evidence type="ECO:0000256" key="1">
    <source>
        <dbReference type="ARBA" id="ARBA00001961"/>
    </source>
</evidence>
<feature type="domain" description="Fe2OG dioxygenase" evidence="7">
    <location>
        <begin position="390"/>
        <end position="519"/>
    </location>
</feature>
<dbReference type="SMART" id="SM00702">
    <property type="entry name" value="P4Hc"/>
    <property type="match status" value="1"/>
</dbReference>
<evidence type="ECO:0000313" key="8">
    <source>
        <dbReference type="EMBL" id="KAJ3181492.1"/>
    </source>
</evidence>
<feature type="compositionally biased region" description="Basic residues" evidence="6">
    <location>
        <begin position="1"/>
        <end position="13"/>
    </location>
</feature>
<evidence type="ECO:0000256" key="2">
    <source>
        <dbReference type="ARBA" id="ARBA00022723"/>
    </source>
</evidence>
<dbReference type="AlphaFoldDB" id="A0AAD5TQ70"/>
<dbReference type="GO" id="GO:0005506">
    <property type="term" value="F:iron ion binding"/>
    <property type="evidence" value="ECO:0007669"/>
    <property type="project" value="InterPro"/>
</dbReference>
<dbReference type="Gene3D" id="2.60.120.620">
    <property type="entry name" value="q2cbj1_9rhob like domain"/>
    <property type="match status" value="1"/>
</dbReference>
<evidence type="ECO:0000259" key="7">
    <source>
        <dbReference type="PROSITE" id="PS51471"/>
    </source>
</evidence>
<organism evidence="8 9">
    <name type="scientific">Geranomyces variabilis</name>
    <dbReference type="NCBI Taxonomy" id="109894"/>
    <lineage>
        <taxon>Eukaryota</taxon>
        <taxon>Fungi</taxon>
        <taxon>Fungi incertae sedis</taxon>
        <taxon>Chytridiomycota</taxon>
        <taxon>Chytridiomycota incertae sedis</taxon>
        <taxon>Chytridiomycetes</taxon>
        <taxon>Spizellomycetales</taxon>
        <taxon>Powellomycetaceae</taxon>
        <taxon>Geranomyces</taxon>
    </lineage>
</organism>
<dbReference type="GO" id="GO:0004656">
    <property type="term" value="F:procollagen-proline 4-dioxygenase activity"/>
    <property type="evidence" value="ECO:0007669"/>
    <property type="project" value="TreeGrafter"/>
</dbReference>
<keyword evidence="5" id="KW-0408">Iron</keyword>
<reference evidence="8" key="1">
    <citation type="submission" date="2020-05" db="EMBL/GenBank/DDBJ databases">
        <title>Phylogenomic resolution of chytrid fungi.</title>
        <authorList>
            <person name="Stajich J.E."/>
            <person name="Amses K."/>
            <person name="Simmons R."/>
            <person name="Seto K."/>
            <person name="Myers J."/>
            <person name="Bonds A."/>
            <person name="Quandt C.A."/>
            <person name="Barry K."/>
            <person name="Liu P."/>
            <person name="Grigoriev I."/>
            <person name="Longcore J.E."/>
            <person name="James T.Y."/>
        </authorList>
    </citation>
    <scope>NUCLEOTIDE SEQUENCE</scope>
    <source>
        <strain evidence="8">JEL0379</strain>
    </source>
</reference>
<evidence type="ECO:0000256" key="4">
    <source>
        <dbReference type="ARBA" id="ARBA00023002"/>
    </source>
</evidence>
<dbReference type="PANTHER" id="PTHR10869">
    <property type="entry name" value="PROLYL 4-HYDROXYLASE ALPHA SUBUNIT"/>
    <property type="match status" value="1"/>
</dbReference>
<dbReference type="InterPro" id="IPR044862">
    <property type="entry name" value="Pro_4_hyd_alph_FE2OG_OXY"/>
</dbReference>
<evidence type="ECO:0000256" key="3">
    <source>
        <dbReference type="ARBA" id="ARBA00022964"/>
    </source>
</evidence>
<comment type="caution">
    <text evidence="8">The sequence shown here is derived from an EMBL/GenBank/DDBJ whole genome shotgun (WGS) entry which is preliminary data.</text>
</comment>
<keyword evidence="9" id="KW-1185">Reference proteome</keyword>
<keyword evidence="3" id="KW-0223">Dioxygenase</keyword>
<dbReference type="InterPro" id="IPR045054">
    <property type="entry name" value="P4HA-like"/>
</dbReference>
<dbReference type="InterPro" id="IPR005123">
    <property type="entry name" value="Oxoglu/Fe-dep_dioxygenase_dom"/>
</dbReference>
<dbReference type="Pfam" id="PF13640">
    <property type="entry name" value="2OG-FeII_Oxy_3"/>
    <property type="match status" value="1"/>
</dbReference>
<protein>
    <recommendedName>
        <fullName evidence="7">Fe2OG dioxygenase domain-containing protein</fullName>
    </recommendedName>
</protein>
<comment type="cofactor">
    <cofactor evidence="1">
        <name>L-ascorbate</name>
        <dbReference type="ChEBI" id="CHEBI:38290"/>
    </cofactor>
</comment>
<gene>
    <name evidence="8" type="ORF">HDU87_001102</name>
</gene>
<dbReference type="GO" id="GO:0031418">
    <property type="term" value="F:L-ascorbic acid binding"/>
    <property type="evidence" value="ECO:0007669"/>
    <property type="project" value="InterPro"/>
</dbReference>
<evidence type="ECO:0000256" key="6">
    <source>
        <dbReference type="SAM" id="MobiDB-lite"/>
    </source>
</evidence>
<feature type="region of interest" description="Disordered" evidence="6">
    <location>
        <begin position="1"/>
        <end position="54"/>
    </location>
</feature>
<sequence>MGKTANARKRRRLAATTAAGDPLGKALFDKHHKQRSFAPPPPTTPDSPTSLSDADVDLDVETDDTNAEANDALSASSAPLGGISPRDLATTVATLSALEQLPAVLRGKECKALRIALHRLNAASAAAGIGGGTTLSGRVSDALADGRWNDALVLLAEMRERGMVPKLGALQRWVRDCDAVSGPDGGLKGQGEVLRVLDAILRTADPEMVPRGDGDVEDVVRRHAAWAPCAPVTVEADAVVSATEEDAARYKAGFRVVAYEKGPERRTPNLHDFILYASAPGTIARAPATAPAVARHDVPNVPGCFMLTDVLTPQQCTSILNAAETVGFTPDAPIVGAAAEQTSVLAHNLFWLADSDLLDAIFTRCAPHLPQTLSSTAGGGGSGSSLNLRGINARWRVYRYVPGAVYRPHIDGAWPASGLDPVTGEYVYDLHRDQRSRLTFLVYLNDGFEGGHTTFFTPGRVEGRMDAWPVSPRAGAVLCFPHGEAKGALLHEGSAVERGAKYIIRADVLYDLHKTSTRT</sequence>
<accession>A0AAD5TQ70</accession>
<dbReference type="PANTHER" id="PTHR10869:SF247">
    <property type="entry name" value="FE2OG DIOXYGENASE DOMAIN-CONTAINING PROTEIN"/>
    <property type="match status" value="1"/>
</dbReference>
<name>A0AAD5TQ70_9FUNG</name>
<evidence type="ECO:0000256" key="5">
    <source>
        <dbReference type="ARBA" id="ARBA00023004"/>
    </source>
</evidence>
<dbReference type="InterPro" id="IPR006620">
    <property type="entry name" value="Pro_4_hyd_alph"/>
</dbReference>
<dbReference type="Proteomes" id="UP001212152">
    <property type="component" value="Unassembled WGS sequence"/>
</dbReference>
<keyword evidence="2" id="KW-0479">Metal-binding</keyword>